<gene>
    <name evidence="2" type="primary">rps1</name>
    <name evidence="2" type="ORF">CspTHAL103_136</name>
</gene>
<dbReference type="PROSITE" id="PS50126">
    <property type="entry name" value="S1"/>
    <property type="match status" value="2"/>
</dbReference>
<reference evidence="2" key="1">
    <citation type="journal article" date="2023" name="J. Phycol.">
        <title>Revised classification of the Cyanidiophyceae based on plastid genome data with descriptions of the Cavernulicolales ord. nov. and Galdieriales ord. nov. (Rhodophyta).</title>
        <authorList>
            <person name="Park S.I."/>
            <person name="Cho C.H."/>
            <person name="Ciniglia C."/>
            <person name="Huang T.Y."/>
            <person name="Liu S.L."/>
            <person name="Bustamante D.E."/>
            <person name="Calderon M.S."/>
            <person name="Mansilla A."/>
            <person name="McDermott T."/>
            <person name="Andersen R.A."/>
            <person name="Yoon H.S."/>
        </authorList>
    </citation>
    <scope>NUCLEOTIDE SEQUENCE</scope>
</reference>
<accession>A0A9Y1MYB4</accession>
<geneLocation type="plastid" evidence="2"/>
<dbReference type="InterPro" id="IPR012340">
    <property type="entry name" value="NA-bd_OB-fold"/>
</dbReference>
<keyword evidence="2" id="KW-0687">Ribonucleoprotein</keyword>
<dbReference type="InterPro" id="IPR003029">
    <property type="entry name" value="S1_domain"/>
</dbReference>
<keyword evidence="2" id="KW-0934">Plastid</keyword>
<proteinExistence type="predicted"/>
<sequence>MNQKRQLNNFLRYFYSNLRIGSIVAGNIYSSESNGLLVSFQNHILFYLPINQFYYVRKELKPGKTLEFIIIGYKRNSKFFLISLNYLDYIRNWQRIKQLEAENQIVLGKPFKYIRKGLLVRIENILGIIPNFQIPKFVKKNKLLNNQIPLKLITVDYHNRKIVLSYKKALIEKFKNENLNKKYIIGKIQEIKIYGLIILVNNSVSGWLYYPIHNRDSNTILKINQEIKISIAYINVDKCLIIFRKFNQTF</sequence>
<protein>
    <submittedName>
        <fullName evidence="2">Ribosomal protein S1-like protein</fullName>
    </submittedName>
</protein>
<dbReference type="Gene3D" id="2.40.50.140">
    <property type="entry name" value="Nucleic acid-binding proteins"/>
    <property type="match status" value="1"/>
</dbReference>
<dbReference type="GO" id="GO:0003676">
    <property type="term" value="F:nucleic acid binding"/>
    <property type="evidence" value="ECO:0007669"/>
    <property type="project" value="InterPro"/>
</dbReference>
<evidence type="ECO:0000259" key="1">
    <source>
        <dbReference type="PROSITE" id="PS50126"/>
    </source>
</evidence>
<dbReference type="SUPFAM" id="SSF50249">
    <property type="entry name" value="Nucleic acid-binding proteins"/>
    <property type="match status" value="2"/>
</dbReference>
<feature type="domain" description="S1 motif" evidence="1">
    <location>
        <begin position="21"/>
        <end position="85"/>
    </location>
</feature>
<dbReference type="GO" id="GO:0005840">
    <property type="term" value="C:ribosome"/>
    <property type="evidence" value="ECO:0007669"/>
    <property type="project" value="UniProtKB-KW"/>
</dbReference>
<organism evidence="2">
    <name type="scientific">Cyanidium sp. THAL103</name>
    <dbReference type="NCBI Taxonomy" id="3027999"/>
    <lineage>
        <taxon>Eukaryota</taxon>
        <taxon>Rhodophyta</taxon>
        <taxon>Bangiophyceae</taxon>
        <taxon>Cyanidiales</taxon>
        <taxon>Cyanidiaceae</taxon>
        <taxon>Cyanidium</taxon>
    </lineage>
</organism>
<name>A0A9Y1MYB4_9RHOD</name>
<dbReference type="SMART" id="SM00316">
    <property type="entry name" value="S1"/>
    <property type="match status" value="2"/>
</dbReference>
<dbReference type="AlphaFoldDB" id="A0A9Y1MYB4"/>
<evidence type="ECO:0000313" key="2">
    <source>
        <dbReference type="EMBL" id="WDB00061.1"/>
    </source>
</evidence>
<keyword evidence="2" id="KW-0689">Ribosomal protein</keyword>
<feature type="domain" description="S1 motif" evidence="1">
    <location>
        <begin position="103"/>
        <end position="167"/>
    </location>
</feature>
<dbReference type="EMBL" id="OP616817">
    <property type="protein sequence ID" value="WDB00061.1"/>
    <property type="molecule type" value="Genomic_DNA"/>
</dbReference>